<dbReference type="AlphaFoldDB" id="A0A363NRV4"/>
<sequence>MKKLTILNIGLLCLLLTNQACKDNFLEEKTDFGAVGEDQVFKDPILAGAYVDYVYGLFLPPNNAQSFVATQDAAENGGYTNTFTQTTDELAGETAFNKTWNVISYVNDNANKYFGQRMTASVANNVWTRMKEINVFLEKIDQGGIDEATRNQMKGQMYFWRAFQYFQLVRMYGGVPLVLGSQTPTVVNNDANSVPRSTTSECIEQIVRDLDMAKSLLPGKWNAANWGRITSGAAAALKGRVLLTYASPQFNPNDSRDRWEAAYTANVEAKTLLEQNGFGLFQTGGSTDGKAWANMFMQEGTANTEAVIVYGFNTGTATANGVKNNGWEQVIRPRAISGSGSIAPTKQILDAFPMLDGKNIDDPTSKYTYDAKKFYKNRDPRFDKTFVYNGALFPYADGPNYRQWTYYWKNENGTAYLSTEGSGLNASGLYLRKGSNPSANNRSNGGSGFQQSGTDFIELRFAEVVLNLAESAIGSDKLAEGLEGIKEIRKRAGLEVGDGSYGLASVAGNRDKLFGAVINERKLEFAYEGKRFYDLRRWKLFEKDSPTAKRIGVKPLNGTRRTGILITFKNKDAEYKGDKDPLLRDKNGNLVVIEREPATYPGDIKNQDEYLDYLYDNYFTITEKDDLDPIKNNWVFTWYPQYYFFGLNQTILSTSPYLQQTTGWDSMNGAGTFDPLK</sequence>
<dbReference type="InterPro" id="IPR012944">
    <property type="entry name" value="SusD_RagB_dom"/>
</dbReference>
<dbReference type="GO" id="GO:0009279">
    <property type="term" value="C:cell outer membrane"/>
    <property type="evidence" value="ECO:0007669"/>
    <property type="project" value="UniProtKB-SubCell"/>
</dbReference>
<evidence type="ECO:0000313" key="9">
    <source>
        <dbReference type="EMBL" id="PUV23552.1"/>
    </source>
</evidence>
<dbReference type="Pfam" id="PF14322">
    <property type="entry name" value="SusD-like_3"/>
    <property type="match status" value="1"/>
</dbReference>
<accession>A0A363NRV4</accession>
<evidence type="ECO:0000256" key="3">
    <source>
        <dbReference type="ARBA" id="ARBA00022729"/>
    </source>
</evidence>
<dbReference type="Proteomes" id="UP000250831">
    <property type="component" value="Unassembled WGS sequence"/>
</dbReference>
<dbReference type="RefSeq" id="WP_108634896.1">
    <property type="nucleotide sequence ID" value="NZ_QCXX01000004.1"/>
</dbReference>
<keyword evidence="4" id="KW-0472">Membrane</keyword>
<evidence type="ECO:0000256" key="4">
    <source>
        <dbReference type="ARBA" id="ARBA00023136"/>
    </source>
</evidence>
<dbReference type="InterPro" id="IPR033985">
    <property type="entry name" value="SusD-like_N"/>
</dbReference>
<evidence type="ECO:0000256" key="6">
    <source>
        <dbReference type="SAM" id="SignalP"/>
    </source>
</evidence>
<protein>
    <submittedName>
        <fullName evidence="9">RagB/SusD family nutrient uptake outer membrane protein</fullName>
    </submittedName>
</protein>
<evidence type="ECO:0000256" key="5">
    <source>
        <dbReference type="ARBA" id="ARBA00023237"/>
    </source>
</evidence>
<comment type="subcellular location">
    <subcellularLocation>
        <location evidence="1">Cell outer membrane</location>
    </subcellularLocation>
</comment>
<evidence type="ECO:0000256" key="2">
    <source>
        <dbReference type="ARBA" id="ARBA00006275"/>
    </source>
</evidence>
<keyword evidence="10" id="KW-1185">Reference proteome</keyword>
<feature type="domain" description="SusD-like N-terminal" evidence="8">
    <location>
        <begin position="76"/>
        <end position="243"/>
    </location>
</feature>
<feature type="chain" id="PRO_5016968475" evidence="6">
    <location>
        <begin position="23"/>
        <end position="677"/>
    </location>
</feature>
<name>A0A363NRV4_9SPHI</name>
<evidence type="ECO:0000259" key="7">
    <source>
        <dbReference type="Pfam" id="PF07980"/>
    </source>
</evidence>
<feature type="signal peptide" evidence="6">
    <location>
        <begin position="1"/>
        <end position="22"/>
    </location>
</feature>
<keyword evidence="3 6" id="KW-0732">Signal</keyword>
<reference evidence="9 10" key="1">
    <citation type="submission" date="2018-04" db="EMBL/GenBank/DDBJ databases">
        <title>Sphingobacterium sp. M46 Genome.</title>
        <authorList>
            <person name="Cheng J."/>
            <person name="Li Y."/>
        </authorList>
    </citation>
    <scope>NUCLEOTIDE SEQUENCE [LARGE SCALE GENOMIC DNA]</scope>
    <source>
        <strain evidence="9 10">M46</strain>
    </source>
</reference>
<organism evidence="9 10">
    <name type="scientific">Sphingobacterium athyrii</name>
    <dbReference type="NCBI Taxonomy" id="2152717"/>
    <lineage>
        <taxon>Bacteria</taxon>
        <taxon>Pseudomonadati</taxon>
        <taxon>Bacteroidota</taxon>
        <taxon>Sphingobacteriia</taxon>
        <taxon>Sphingobacteriales</taxon>
        <taxon>Sphingobacteriaceae</taxon>
        <taxon>Sphingobacterium</taxon>
    </lineage>
</organism>
<comment type="caution">
    <text evidence="9">The sequence shown here is derived from an EMBL/GenBank/DDBJ whole genome shotgun (WGS) entry which is preliminary data.</text>
</comment>
<dbReference type="Gene3D" id="1.25.40.390">
    <property type="match status" value="1"/>
</dbReference>
<evidence type="ECO:0000256" key="1">
    <source>
        <dbReference type="ARBA" id="ARBA00004442"/>
    </source>
</evidence>
<dbReference type="Pfam" id="PF07980">
    <property type="entry name" value="SusD_RagB"/>
    <property type="match status" value="1"/>
</dbReference>
<gene>
    <name evidence="9" type="ORF">DCO56_16720</name>
</gene>
<comment type="similarity">
    <text evidence="2">Belongs to the SusD family.</text>
</comment>
<evidence type="ECO:0000313" key="10">
    <source>
        <dbReference type="Proteomes" id="UP000250831"/>
    </source>
</evidence>
<evidence type="ECO:0000259" key="8">
    <source>
        <dbReference type="Pfam" id="PF14322"/>
    </source>
</evidence>
<dbReference type="EMBL" id="QCXX01000004">
    <property type="protein sequence ID" value="PUV23552.1"/>
    <property type="molecule type" value="Genomic_DNA"/>
</dbReference>
<feature type="domain" description="RagB/SusD" evidence="7">
    <location>
        <begin position="320"/>
        <end position="664"/>
    </location>
</feature>
<dbReference type="SUPFAM" id="SSF48452">
    <property type="entry name" value="TPR-like"/>
    <property type="match status" value="1"/>
</dbReference>
<dbReference type="OrthoDB" id="5694214at2"/>
<proteinExistence type="inferred from homology"/>
<keyword evidence="5" id="KW-0998">Cell outer membrane</keyword>
<dbReference type="InterPro" id="IPR011990">
    <property type="entry name" value="TPR-like_helical_dom_sf"/>
</dbReference>